<proteinExistence type="predicted"/>
<dbReference type="OrthoDB" id="9049620at2759"/>
<dbReference type="EMBL" id="KV417485">
    <property type="protein sequence ID" value="KZP32546.1"/>
    <property type="molecule type" value="Genomic_DNA"/>
</dbReference>
<name>A0A166VBI6_9AGAM</name>
<accession>A0A166VBI6</accession>
<protein>
    <submittedName>
        <fullName evidence="1">Uncharacterized protein</fullName>
    </submittedName>
</protein>
<keyword evidence="2" id="KW-1185">Reference proteome</keyword>
<evidence type="ECO:0000313" key="1">
    <source>
        <dbReference type="EMBL" id="KZP32546.1"/>
    </source>
</evidence>
<dbReference type="AlphaFoldDB" id="A0A166VBI6"/>
<sequence length="70" mass="8090">MMYNANLDKSAVQRKSAARLRLDLHQEEQQLILAKKREKEKASSTKAIAEDPMKYVVRSFLFKRPVEASP</sequence>
<gene>
    <name evidence="1" type="ORF">FIBSPDRAFT_478827</name>
</gene>
<evidence type="ECO:0000313" key="2">
    <source>
        <dbReference type="Proteomes" id="UP000076532"/>
    </source>
</evidence>
<organism evidence="1 2">
    <name type="scientific">Athelia psychrophila</name>
    <dbReference type="NCBI Taxonomy" id="1759441"/>
    <lineage>
        <taxon>Eukaryota</taxon>
        <taxon>Fungi</taxon>
        <taxon>Dikarya</taxon>
        <taxon>Basidiomycota</taxon>
        <taxon>Agaricomycotina</taxon>
        <taxon>Agaricomycetes</taxon>
        <taxon>Agaricomycetidae</taxon>
        <taxon>Atheliales</taxon>
        <taxon>Atheliaceae</taxon>
        <taxon>Athelia</taxon>
    </lineage>
</organism>
<dbReference type="Proteomes" id="UP000076532">
    <property type="component" value="Unassembled WGS sequence"/>
</dbReference>
<reference evidence="1 2" key="1">
    <citation type="journal article" date="2016" name="Mol. Biol. Evol.">
        <title>Comparative Genomics of Early-Diverging Mushroom-Forming Fungi Provides Insights into the Origins of Lignocellulose Decay Capabilities.</title>
        <authorList>
            <person name="Nagy L.G."/>
            <person name="Riley R."/>
            <person name="Tritt A."/>
            <person name="Adam C."/>
            <person name="Daum C."/>
            <person name="Floudas D."/>
            <person name="Sun H."/>
            <person name="Yadav J.S."/>
            <person name="Pangilinan J."/>
            <person name="Larsson K.H."/>
            <person name="Matsuura K."/>
            <person name="Barry K."/>
            <person name="Labutti K."/>
            <person name="Kuo R."/>
            <person name="Ohm R.A."/>
            <person name="Bhattacharya S.S."/>
            <person name="Shirouzu T."/>
            <person name="Yoshinaga Y."/>
            <person name="Martin F.M."/>
            <person name="Grigoriev I.V."/>
            <person name="Hibbett D.S."/>
        </authorList>
    </citation>
    <scope>NUCLEOTIDE SEQUENCE [LARGE SCALE GENOMIC DNA]</scope>
    <source>
        <strain evidence="1 2">CBS 109695</strain>
    </source>
</reference>